<proteinExistence type="predicted"/>
<feature type="transmembrane region" description="Helical" evidence="1">
    <location>
        <begin position="239"/>
        <end position="259"/>
    </location>
</feature>
<dbReference type="Proteomes" id="UP000192327">
    <property type="component" value="Unassembled WGS sequence"/>
</dbReference>
<evidence type="ECO:0000256" key="1">
    <source>
        <dbReference type="SAM" id="Phobius"/>
    </source>
</evidence>
<gene>
    <name evidence="3" type="ORF">BST15_10030</name>
    <name evidence="2" type="ORF">WR43_07955</name>
</gene>
<evidence type="ECO:0000313" key="3">
    <source>
        <dbReference type="EMBL" id="OQZ97468.1"/>
    </source>
</evidence>
<sequence length="263" mass="27908">MSDSEVRGRSWTDTWLPAALLGVAGVSWWWTVVSASDMGMGMGGDAMSMDTQPEMPMGTMAPMSFAAFLLAWAAMMAAMMLPPVLPVVRRYTRAAGGGAAPGVIFVAAYLALWSVAGIPAFLAWSRLNEPLAHADPWAGRLAGAVAVAAGLYQLTPLKATCLRHCHAPTSLSLPQGTHRDGLARAFGAGGRYGTFCLGSCWMLFVLLIALGTMQLAWMLALSVLIWLEKVTPFGDRLTRVTAAMLIVLGLVLLAHPALVTHLV</sequence>
<accession>A0A0F5MYJ4</accession>
<evidence type="ECO:0000313" key="5">
    <source>
        <dbReference type="Proteomes" id="UP000192327"/>
    </source>
</evidence>
<dbReference type="Pfam" id="PF09948">
    <property type="entry name" value="PpoB2"/>
    <property type="match status" value="1"/>
</dbReference>
<dbReference type="AlphaFoldDB" id="A0A0F5MYJ4"/>
<feature type="transmembrane region" description="Helical" evidence="1">
    <location>
        <begin position="65"/>
        <end position="88"/>
    </location>
</feature>
<keyword evidence="5" id="KW-1185">Reference proteome</keyword>
<dbReference type="Proteomes" id="UP000034416">
    <property type="component" value="Unassembled WGS sequence"/>
</dbReference>
<reference evidence="3 5" key="3">
    <citation type="submission" date="2016-12" db="EMBL/GenBank/DDBJ databases">
        <title>The new phylogeny of genus Mycobacterium.</title>
        <authorList>
            <person name="Tortoli E."/>
            <person name="Trovato A."/>
            <person name="Cirillo D.M."/>
        </authorList>
    </citation>
    <scope>NUCLEOTIDE SEQUENCE [LARGE SCALE GENOMIC DNA]</scope>
    <source>
        <strain evidence="3 5">DSM 44942</strain>
    </source>
</reference>
<feature type="transmembrane region" description="Helical" evidence="1">
    <location>
        <begin position="100"/>
        <end position="125"/>
    </location>
</feature>
<feature type="transmembrane region" description="Helical" evidence="1">
    <location>
        <begin position="201"/>
        <end position="227"/>
    </location>
</feature>
<protein>
    <recommendedName>
        <fullName evidence="6">DUF2182 domain-containing protein</fullName>
    </recommendedName>
</protein>
<keyword evidence="1" id="KW-0472">Membrane</keyword>
<reference evidence="4" key="1">
    <citation type="submission" date="2015-04" db="EMBL/GenBank/DDBJ databases">
        <title>Genome sequence of Mycobacterium arupense GUC1.</title>
        <authorList>
            <person name="Greninger A.L."/>
            <person name="Cunningham G."/>
            <person name="Chiu C.Y."/>
            <person name="Miller S."/>
        </authorList>
    </citation>
    <scope>NUCLEOTIDE SEQUENCE [LARGE SCALE GENOMIC DNA]</scope>
    <source>
        <strain evidence="4">GUC1</strain>
    </source>
</reference>
<reference evidence="2" key="2">
    <citation type="submission" date="2015-04" db="EMBL/GenBank/DDBJ databases">
        <title>Genome sequence of Mycobacterium arupense strain GUC1.</title>
        <authorList>
            <person name="Greninger A.L."/>
            <person name="Cunningham G."/>
            <person name="Chiu C.Y."/>
            <person name="Miller S."/>
        </authorList>
    </citation>
    <scope>NUCLEOTIDE SEQUENCE</scope>
    <source>
        <strain evidence="2">GUC1</strain>
    </source>
</reference>
<dbReference type="InterPro" id="IPR018688">
    <property type="entry name" value="PpoB2-like"/>
</dbReference>
<dbReference type="PATRIC" id="fig|342002.3.peg.2525"/>
<feature type="transmembrane region" description="Helical" evidence="1">
    <location>
        <begin position="12"/>
        <end position="30"/>
    </location>
</feature>
<comment type="caution">
    <text evidence="2">The sequence shown here is derived from an EMBL/GenBank/DDBJ whole genome shotgun (WGS) entry which is preliminary data.</text>
</comment>
<dbReference type="EMBL" id="LASW01000024">
    <property type="protein sequence ID" value="KKB99820.1"/>
    <property type="molecule type" value="Genomic_DNA"/>
</dbReference>
<name>A0A0F5MYJ4_9MYCO</name>
<keyword evidence="1" id="KW-0812">Transmembrane</keyword>
<dbReference type="RefSeq" id="WP_046189029.1">
    <property type="nucleotide sequence ID" value="NZ_LASW02000033.1"/>
</dbReference>
<keyword evidence="1" id="KW-1133">Transmembrane helix</keyword>
<evidence type="ECO:0000313" key="4">
    <source>
        <dbReference type="Proteomes" id="UP000034416"/>
    </source>
</evidence>
<dbReference type="EMBL" id="MVHH01000016">
    <property type="protein sequence ID" value="OQZ97468.1"/>
    <property type="molecule type" value="Genomic_DNA"/>
</dbReference>
<dbReference type="OrthoDB" id="164118at2"/>
<evidence type="ECO:0000313" key="2">
    <source>
        <dbReference type="EMBL" id="KKB99820.1"/>
    </source>
</evidence>
<organism evidence="2 4">
    <name type="scientific">Mycolicibacter arupensis</name>
    <dbReference type="NCBI Taxonomy" id="342002"/>
    <lineage>
        <taxon>Bacteria</taxon>
        <taxon>Bacillati</taxon>
        <taxon>Actinomycetota</taxon>
        <taxon>Actinomycetes</taxon>
        <taxon>Mycobacteriales</taxon>
        <taxon>Mycobacteriaceae</taxon>
        <taxon>Mycolicibacter</taxon>
    </lineage>
</organism>
<evidence type="ECO:0008006" key="6">
    <source>
        <dbReference type="Google" id="ProtNLM"/>
    </source>
</evidence>